<evidence type="ECO:0000256" key="2">
    <source>
        <dbReference type="ARBA" id="ARBA00004167"/>
    </source>
</evidence>
<dbReference type="InterPro" id="IPR001128">
    <property type="entry name" value="Cyt_P450"/>
</dbReference>
<dbReference type="Pfam" id="PF00067">
    <property type="entry name" value="p450"/>
    <property type="match status" value="1"/>
</dbReference>
<comment type="pathway">
    <text evidence="3">Secondary metabolite biosynthesis.</text>
</comment>
<feature type="binding site" description="axial binding residue" evidence="13">
    <location>
        <position position="67"/>
    </location>
    <ligand>
        <name>heme</name>
        <dbReference type="ChEBI" id="CHEBI:30413"/>
    </ligand>
    <ligandPart>
        <name>Fe</name>
        <dbReference type="ChEBI" id="CHEBI:18248"/>
    </ligandPart>
</feature>
<evidence type="ECO:0008006" key="17">
    <source>
        <dbReference type="Google" id="ProtNLM"/>
    </source>
</evidence>
<comment type="cofactor">
    <cofactor evidence="1 13">
        <name>heme</name>
        <dbReference type="ChEBI" id="CHEBI:30413"/>
    </cofactor>
</comment>
<evidence type="ECO:0000256" key="9">
    <source>
        <dbReference type="ARBA" id="ARBA00023002"/>
    </source>
</evidence>
<dbReference type="InterPro" id="IPR036396">
    <property type="entry name" value="Cyt_P450_sf"/>
</dbReference>
<evidence type="ECO:0000256" key="10">
    <source>
        <dbReference type="ARBA" id="ARBA00023004"/>
    </source>
</evidence>
<evidence type="ECO:0000256" key="5">
    <source>
        <dbReference type="ARBA" id="ARBA00022617"/>
    </source>
</evidence>
<dbReference type="RefSeq" id="XP_027615581.1">
    <property type="nucleotide sequence ID" value="XM_027759780.1"/>
</dbReference>
<dbReference type="PANTHER" id="PTHR46300">
    <property type="entry name" value="P450, PUTATIVE (EUROFUNG)-RELATED-RELATED"/>
    <property type="match status" value="1"/>
</dbReference>
<organism evidence="15 16">
    <name type="scientific">Sparassis crispa</name>
    <dbReference type="NCBI Taxonomy" id="139825"/>
    <lineage>
        <taxon>Eukaryota</taxon>
        <taxon>Fungi</taxon>
        <taxon>Dikarya</taxon>
        <taxon>Basidiomycota</taxon>
        <taxon>Agaricomycotina</taxon>
        <taxon>Agaricomycetes</taxon>
        <taxon>Polyporales</taxon>
        <taxon>Sparassidaceae</taxon>
        <taxon>Sparassis</taxon>
    </lineage>
</organism>
<dbReference type="GO" id="GO:0005506">
    <property type="term" value="F:iron ion binding"/>
    <property type="evidence" value="ECO:0007669"/>
    <property type="project" value="InterPro"/>
</dbReference>
<evidence type="ECO:0000256" key="7">
    <source>
        <dbReference type="ARBA" id="ARBA00022723"/>
    </source>
</evidence>
<evidence type="ECO:0000256" key="12">
    <source>
        <dbReference type="ARBA" id="ARBA00023136"/>
    </source>
</evidence>
<evidence type="ECO:0000256" key="14">
    <source>
        <dbReference type="RuleBase" id="RU000461"/>
    </source>
</evidence>
<keyword evidence="16" id="KW-1185">Reference proteome</keyword>
<dbReference type="PROSITE" id="PS00086">
    <property type="entry name" value="CYTOCHROME_P450"/>
    <property type="match status" value="1"/>
</dbReference>
<keyword evidence="11 14" id="KW-0503">Monooxygenase</keyword>
<dbReference type="AlphaFoldDB" id="A0A401GR11"/>
<dbReference type="InterPro" id="IPR002401">
    <property type="entry name" value="Cyt_P450_E_grp-I"/>
</dbReference>
<keyword evidence="5 13" id="KW-0349">Heme</keyword>
<dbReference type="OrthoDB" id="3255500at2759"/>
<evidence type="ECO:0000256" key="6">
    <source>
        <dbReference type="ARBA" id="ARBA00022692"/>
    </source>
</evidence>
<sequence length="142" mass="16157">MQDDEYRGYRIPGDTMVIPNIWAMSQDVTFYPKPQQFRPERFAEMDSQTSASRDPRQFVFGFGRRICPGRLFAEEGMWIAFASIIATMEITKARDVHGNDITPPLAFQAGFASRALPFRCFIHPRSSAIVDIVRQMNAYAAA</sequence>
<dbReference type="InterPro" id="IPR050364">
    <property type="entry name" value="Cytochrome_P450_fung"/>
</dbReference>
<dbReference type="InterPro" id="IPR017972">
    <property type="entry name" value="Cyt_P450_CS"/>
</dbReference>
<keyword evidence="7 13" id="KW-0479">Metal-binding</keyword>
<name>A0A401GR11_9APHY</name>
<keyword evidence="12" id="KW-0472">Membrane</keyword>
<evidence type="ECO:0000256" key="8">
    <source>
        <dbReference type="ARBA" id="ARBA00022989"/>
    </source>
</evidence>
<dbReference type="GO" id="GO:0016020">
    <property type="term" value="C:membrane"/>
    <property type="evidence" value="ECO:0007669"/>
    <property type="project" value="UniProtKB-SubCell"/>
</dbReference>
<comment type="caution">
    <text evidence="15">The sequence shown here is derived from an EMBL/GenBank/DDBJ whole genome shotgun (WGS) entry which is preliminary data.</text>
</comment>
<dbReference type="EMBL" id="BFAD01000006">
    <property type="protein sequence ID" value="GBE84668.1"/>
    <property type="molecule type" value="Genomic_DNA"/>
</dbReference>
<dbReference type="GO" id="GO:0020037">
    <property type="term" value="F:heme binding"/>
    <property type="evidence" value="ECO:0007669"/>
    <property type="project" value="InterPro"/>
</dbReference>
<evidence type="ECO:0000256" key="3">
    <source>
        <dbReference type="ARBA" id="ARBA00005179"/>
    </source>
</evidence>
<reference evidence="15 16" key="1">
    <citation type="journal article" date="2018" name="Sci. Rep.">
        <title>Genome sequence of the cauliflower mushroom Sparassis crispa (Hanabiratake) and its association with beneficial usage.</title>
        <authorList>
            <person name="Kiyama R."/>
            <person name="Furutani Y."/>
            <person name="Kawaguchi K."/>
            <person name="Nakanishi T."/>
        </authorList>
    </citation>
    <scope>NUCLEOTIDE SEQUENCE [LARGE SCALE GENOMIC DNA]</scope>
</reference>
<keyword evidence="6" id="KW-0812">Transmembrane</keyword>
<evidence type="ECO:0000313" key="16">
    <source>
        <dbReference type="Proteomes" id="UP000287166"/>
    </source>
</evidence>
<dbReference type="GO" id="GO:0004497">
    <property type="term" value="F:monooxygenase activity"/>
    <property type="evidence" value="ECO:0007669"/>
    <property type="project" value="UniProtKB-KW"/>
</dbReference>
<dbReference type="Proteomes" id="UP000287166">
    <property type="component" value="Unassembled WGS sequence"/>
</dbReference>
<comment type="similarity">
    <text evidence="4 14">Belongs to the cytochrome P450 family.</text>
</comment>
<dbReference type="STRING" id="139825.A0A401GR11"/>
<dbReference type="InParanoid" id="A0A401GR11"/>
<comment type="subcellular location">
    <subcellularLocation>
        <location evidence="2">Membrane</location>
        <topology evidence="2">Single-pass membrane protein</topology>
    </subcellularLocation>
</comment>
<keyword evidence="9 14" id="KW-0560">Oxidoreductase</keyword>
<dbReference type="SUPFAM" id="SSF48264">
    <property type="entry name" value="Cytochrome P450"/>
    <property type="match status" value="1"/>
</dbReference>
<proteinExistence type="inferred from homology"/>
<evidence type="ECO:0000256" key="1">
    <source>
        <dbReference type="ARBA" id="ARBA00001971"/>
    </source>
</evidence>
<dbReference type="GO" id="GO:0016705">
    <property type="term" value="F:oxidoreductase activity, acting on paired donors, with incorporation or reduction of molecular oxygen"/>
    <property type="evidence" value="ECO:0007669"/>
    <property type="project" value="InterPro"/>
</dbReference>
<keyword evidence="8" id="KW-1133">Transmembrane helix</keyword>
<protein>
    <recommendedName>
        <fullName evidence="17">Cytochrome P450</fullName>
    </recommendedName>
</protein>
<evidence type="ECO:0000256" key="11">
    <source>
        <dbReference type="ARBA" id="ARBA00023033"/>
    </source>
</evidence>
<evidence type="ECO:0000313" key="15">
    <source>
        <dbReference type="EMBL" id="GBE84668.1"/>
    </source>
</evidence>
<gene>
    <name evidence="15" type="ORF">SCP_0606470</name>
</gene>
<dbReference type="PANTHER" id="PTHR46300:SF7">
    <property type="entry name" value="P450, PUTATIVE (EUROFUNG)-RELATED"/>
    <property type="match status" value="1"/>
</dbReference>
<dbReference type="GeneID" id="38781585"/>
<dbReference type="Gene3D" id="1.10.630.10">
    <property type="entry name" value="Cytochrome P450"/>
    <property type="match status" value="1"/>
</dbReference>
<keyword evidence="10 13" id="KW-0408">Iron</keyword>
<accession>A0A401GR11</accession>
<dbReference type="PRINTS" id="PR00463">
    <property type="entry name" value="EP450I"/>
</dbReference>
<evidence type="ECO:0000256" key="13">
    <source>
        <dbReference type="PIRSR" id="PIRSR602401-1"/>
    </source>
</evidence>
<evidence type="ECO:0000256" key="4">
    <source>
        <dbReference type="ARBA" id="ARBA00010617"/>
    </source>
</evidence>